<evidence type="ECO:0000256" key="12">
    <source>
        <dbReference type="ARBA" id="ARBA00022912"/>
    </source>
</evidence>
<feature type="compositionally biased region" description="Low complexity" evidence="20">
    <location>
        <begin position="1338"/>
        <end position="1355"/>
    </location>
</feature>
<gene>
    <name evidence="22" type="primary">PHLPP1</name>
</gene>
<evidence type="ECO:0000313" key="23">
    <source>
        <dbReference type="Proteomes" id="UP000694557"/>
    </source>
</evidence>
<keyword evidence="14" id="KW-0464">Manganese</keyword>
<dbReference type="FunFam" id="3.80.10.10:FF:000120">
    <property type="entry name" value="PH domain and leucine rich repeat protein phosphatase 2"/>
    <property type="match status" value="1"/>
</dbReference>
<dbReference type="SMART" id="SM00369">
    <property type="entry name" value="LRR_TYP"/>
    <property type="match status" value="10"/>
</dbReference>
<keyword evidence="9" id="KW-0479">Metal-binding</keyword>
<dbReference type="FunFam" id="3.80.10.10:FF:000027">
    <property type="entry name" value="PH domain and leucine rich repeat protein phosphatase 2"/>
    <property type="match status" value="1"/>
</dbReference>
<evidence type="ECO:0000256" key="8">
    <source>
        <dbReference type="ARBA" id="ARBA00022614"/>
    </source>
</evidence>
<dbReference type="CDD" id="cd13322">
    <property type="entry name" value="PH_PHLPP-like"/>
    <property type="match status" value="1"/>
</dbReference>
<evidence type="ECO:0000259" key="21">
    <source>
        <dbReference type="PROSITE" id="PS51746"/>
    </source>
</evidence>
<dbReference type="InterPro" id="IPR001932">
    <property type="entry name" value="PPM-type_phosphatase-like_dom"/>
</dbReference>
<dbReference type="InterPro" id="IPR036457">
    <property type="entry name" value="PPM-type-like_dom_sf"/>
</dbReference>
<feature type="compositionally biased region" description="Polar residues" evidence="20">
    <location>
        <begin position="1356"/>
        <end position="1370"/>
    </location>
</feature>
<dbReference type="PANTHER" id="PTHR48051">
    <property type="match status" value="1"/>
</dbReference>
<dbReference type="PROSITE" id="PS51450">
    <property type="entry name" value="LRR"/>
    <property type="match status" value="3"/>
</dbReference>
<dbReference type="SUPFAM" id="SSF52058">
    <property type="entry name" value="L domain-like"/>
    <property type="match status" value="1"/>
</dbReference>
<evidence type="ECO:0000256" key="15">
    <source>
        <dbReference type="ARBA" id="ARBA00023242"/>
    </source>
</evidence>
<evidence type="ECO:0000256" key="1">
    <source>
        <dbReference type="ARBA" id="ARBA00001936"/>
    </source>
</evidence>
<dbReference type="Gene3D" id="3.60.40.10">
    <property type="entry name" value="PPM-type phosphatase domain"/>
    <property type="match status" value="1"/>
</dbReference>
<evidence type="ECO:0000256" key="5">
    <source>
        <dbReference type="ARBA" id="ARBA00013081"/>
    </source>
</evidence>
<keyword evidence="12" id="KW-0904">Protein phosphatase</keyword>
<dbReference type="GeneTree" id="ENSGT00940000158137"/>
<dbReference type="InterPro" id="IPR055071">
    <property type="entry name" value="RA_PHLPP-like"/>
</dbReference>
<name>A0A8C7I0B7_ONCKI</name>
<evidence type="ECO:0000256" key="10">
    <source>
        <dbReference type="ARBA" id="ARBA00022737"/>
    </source>
</evidence>
<dbReference type="SUPFAM" id="SSF81606">
    <property type="entry name" value="PP2C-like"/>
    <property type="match status" value="1"/>
</dbReference>
<comment type="cofactor">
    <cofactor evidence="1">
        <name>Mn(2+)</name>
        <dbReference type="ChEBI" id="CHEBI:29035"/>
    </cofactor>
</comment>
<dbReference type="GO" id="GO:0046872">
    <property type="term" value="F:metal ion binding"/>
    <property type="evidence" value="ECO:0007669"/>
    <property type="project" value="UniProtKB-KW"/>
</dbReference>
<reference evidence="22" key="1">
    <citation type="submission" date="2025-08" db="UniProtKB">
        <authorList>
            <consortium name="Ensembl"/>
        </authorList>
    </citation>
    <scope>IDENTIFICATION</scope>
</reference>
<evidence type="ECO:0000256" key="16">
    <source>
        <dbReference type="ARBA" id="ARBA00048336"/>
    </source>
</evidence>
<comment type="catalytic activity">
    <reaction evidence="16">
        <text>O-phospho-L-threonyl-[protein] + H2O = L-threonyl-[protein] + phosphate</text>
        <dbReference type="Rhea" id="RHEA:47004"/>
        <dbReference type="Rhea" id="RHEA-COMP:11060"/>
        <dbReference type="Rhea" id="RHEA-COMP:11605"/>
        <dbReference type="ChEBI" id="CHEBI:15377"/>
        <dbReference type="ChEBI" id="CHEBI:30013"/>
        <dbReference type="ChEBI" id="CHEBI:43474"/>
        <dbReference type="ChEBI" id="CHEBI:61977"/>
        <dbReference type="EC" id="3.1.3.16"/>
    </reaction>
</comment>
<organism evidence="22 23">
    <name type="scientific">Oncorhynchus kisutch</name>
    <name type="common">Coho salmon</name>
    <name type="synonym">Salmo kisutch</name>
    <dbReference type="NCBI Taxonomy" id="8019"/>
    <lineage>
        <taxon>Eukaryota</taxon>
        <taxon>Metazoa</taxon>
        <taxon>Chordata</taxon>
        <taxon>Craniata</taxon>
        <taxon>Vertebrata</taxon>
        <taxon>Euteleostomi</taxon>
        <taxon>Actinopterygii</taxon>
        <taxon>Neopterygii</taxon>
        <taxon>Teleostei</taxon>
        <taxon>Protacanthopterygii</taxon>
        <taxon>Salmoniformes</taxon>
        <taxon>Salmonidae</taxon>
        <taxon>Salmoninae</taxon>
        <taxon>Oncorhynchus</taxon>
    </lineage>
</organism>
<dbReference type="SMART" id="SM00364">
    <property type="entry name" value="LRR_BAC"/>
    <property type="match status" value="9"/>
</dbReference>
<feature type="region of interest" description="Disordered" evidence="20">
    <location>
        <begin position="1309"/>
        <end position="1372"/>
    </location>
</feature>
<feature type="domain" description="PPM-type phosphatase" evidence="21">
    <location>
        <begin position="1042"/>
        <end position="1289"/>
    </location>
</feature>
<evidence type="ECO:0000256" key="6">
    <source>
        <dbReference type="ARBA" id="ARBA00022490"/>
    </source>
</evidence>
<evidence type="ECO:0000256" key="14">
    <source>
        <dbReference type="ARBA" id="ARBA00023211"/>
    </source>
</evidence>
<protein>
    <recommendedName>
        <fullName evidence="18">PH domain leucine-rich repeat-containing protein phosphatase 2</fullName>
        <ecNumber evidence="5">3.1.3.16</ecNumber>
    </recommendedName>
    <alternativeName>
        <fullName evidence="19">PH domain leucine-rich repeat-containing protein phosphatase-like</fullName>
    </alternativeName>
</protein>
<dbReference type="SUPFAM" id="SSF52047">
    <property type="entry name" value="RNI-like"/>
    <property type="match status" value="1"/>
</dbReference>
<reference evidence="22" key="2">
    <citation type="submission" date="2025-09" db="UniProtKB">
        <authorList>
            <consortium name="Ensembl"/>
        </authorList>
    </citation>
    <scope>IDENTIFICATION</scope>
</reference>
<evidence type="ECO:0000256" key="9">
    <source>
        <dbReference type="ARBA" id="ARBA00022723"/>
    </source>
</evidence>
<dbReference type="CDD" id="cd00143">
    <property type="entry name" value="PP2Cc"/>
    <property type="match status" value="1"/>
</dbReference>
<sequence length="1543" mass="169202">MESARTVVDIGSADVSANKFKKPSGLSVAQGTPVDDGGGNVAASRLDIRNSHAALGSSASNKSNGSTSTNGRSLSSNSNSLLLRRRRLKRNLSATTATSAVTAAFGAKMNSAISSASLHTRSLDRKTLLRHRQNMQLQPSDREWVRGDLHRGSIHVHDKLTSPSYPRPVVCTMDTTAGEMALRMSKLCSKLNGLDSYGLNSGSDVESSSAFDDLSSSGVRLSEHRDSLSDDMILGTDASILSPTFDRAMEGHETYGSSSDELELDCPTTNVDPILPNGNTVAANYNLGSLPPSSSSRSLSRAFMRVNTPNIQEPDNRQGGLKTGSVATDQDRDAAGDTSPTLYVQLHGEAVRRLGQDERPLQIQNDFLFKLGFKDPWRVQEEGMNTELGSLLRFYAGKPHSIESSERVQLSGTYNVRKGKLQLPVNRWTRRQVILCGTCLIVSSVKDSHTGKMHILPLIGGKVEEVKKHSHCLAFSSAGPQSQTYYVSFDSFTEHLRWHRHAAKMVSQRINSVDLSCCSLEQLPPNLFYSQDLTHLNLKHNFLPTDHRLHQLQRFSRLRSLNLSNNQLGQFPVAICDIPTLTEVNLSCNYLTNVGQAVGSMTNLQTFLLDGNCLSELPSELGSLQRLGYLGLSFNQFTHVPQVLERLASMERLCMAGNSLDTLVLQSFRLLRVKHVDLRLNKIRVVVPDEPDLLRHVTQLDVRDNGLEELDASLFPRLEVLHCERNHIATLKVKGSVLKAVYAQNNELRELEVSPVPSTLTYMDISRNRMEAVPEWLCEIKKLEVLDISHNLVTELPARLLCSSSLRKLSAGHNHLQKLPERVERPLLEVLDVQHNQLAELPCNLFLKSDSLRCLNASANKLEHLPPSSLSEESNSVLQELYLTNNRLTDKCVPLLTGHTHLRVLHMAYNYLHTFPASKMAKLEELEELDLSGNRLKTVPTTIMNLRRMHTLIAHSNTIEVFPEVMQLMEMKCVDLSCNELSEISLPENLPPKLQELDLTGNPRLNLDHNTLEHLNNIRCFRIDPPPTFSANEASGGPAVWSHGYTEASGVKNKLCVAALSVNSFCGSREALYGVFDGDRNVEVPYLLQCTMNDVLAEELHKTKSEEEHMTNTFLVMQRKLGTAGQKLGGSAALCHIRHDPTDPGGCFTLTAANVGKCQAILCRDGKPLPLSLLHSVGLEEEYRRIRQHNAIITEDNKVNGVTDSTRIMGYSFLYPAVIPRPYVSKVTLTPQDEFFILGSRGLWDSLSQSEAVEAVRNVPDGLAAAKKLCTLAQGYGCTDSLCAVVVQLSVSEDCCSCCCSDAPQPPPSPGLGGYPSSGGSSIKERPSGDGSLPVPPSSCSEISSEISTSEMSSEVGSTASSDEPPQSSELPARGCCSLHPACLSSSFQRQLSSATFSSALSDNGLDSEDEEPIAGVFSNGSRVEVEADIHCLRAETREQREEGWSVGSGRKGDDGKTLGKRRGNGSVAPQEKSHNLIEVAADAPSKKGGGYFTAPAQPDPDDQFIIPPELEEEVKEIMKQHQQKQQKAPSPDQPADYYDTPL</sequence>
<dbReference type="FunFam" id="3.60.40.10:FF:000003">
    <property type="entry name" value="PH domain and leucine-rich repeat protein phosphatase 1"/>
    <property type="match status" value="1"/>
</dbReference>
<dbReference type="InterPro" id="IPR050216">
    <property type="entry name" value="LRR_domain-containing"/>
</dbReference>
<keyword evidence="15" id="KW-0539">Nucleus</keyword>
<feature type="region of interest" description="Disordered" evidence="20">
    <location>
        <begin position="310"/>
        <end position="338"/>
    </location>
</feature>
<evidence type="ECO:0000256" key="2">
    <source>
        <dbReference type="ARBA" id="ARBA00004123"/>
    </source>
</evidence>
<comment type="subcellular location">
    <subcellularLocation>
        <location evidence="4">Cytoplasm</location>
    </subcellularLocation>
    <subcellularLocation>
        <location evidence="3">Membrane</location>
        <topology evidence="3">Peripheral membrane protein</topology>
    </subcellularLocation>
    <subcellularLocation>
        <location evidence="2">Nucleus</location>
    </subcellularLocation>
</comment>
<dbReference type="Pfam" id="PF13855">
    <property type="entry name" value="LRR_8"/>
    <property type="match status" value="3"/>
</dbReference>
<dbReference type="Proteomes" id="UP000694557">
    <property type="component" value="Unassembled WGS sequence"/>
</dbReference>
<evidence type="ECO:0000256" key="13">
    <source>
        <dbReference type="ARBA" id="ARBA00023136"/>
    </source>
</evidence>
<proteinExistence type="predicted"/>
<dbReference type="SUPFAM" id="SSF50729">
    <property type="entry name" value="PH domain-like"/>
    <property type="match status" value="1"/>
</dbReference>
<keyword evidence="10" id="KW-0677">Repeat</keyword>
<keyword evidence="7" id="KW-0597">Phosphoprotein</keyword>
<accession>A0A8C7I0B7</accession>
<feature type="region of interest" description="Disordered" evidence="20">
    <location>
        <begin position="22"/>
        <end position="41"/>
    </location>
</feature>
<evidence type="ECO:0000313" key="22">
    <source>
        <dbReference type="Ensembl" id="ENSOKIP00005065181.1"/>
    </source>
</evidence>
<comment type="function">
    <text evidence="17">Protein phosphatase involved in regulation of Akt and PKC signaling. Mediates dephosphorylation in the C-terminal domain hydrophobic motif of members of the AGC Ser/Thr protein kinase family; specifically acts on 'Ser-473' of AKT1, 'Ser-660' of PRKCB isoform beta-II and 'Ser-657' of PRKCA. Akt regulates the balance between cell survival and apoptosis through a cascade that primarily alters the function of transcription factors that regulate pro- and antiapoptotic genes. Dephosphorylation of 'Ser-473' of Akt triggers apoptosis and decreases cell proliferation. Also controls the phosphorylation of AKT3. Dephosphorylates STK4 on 'Thr-387' leading to STK4 activation and apoptosis. Dephosphorylates RPS6KB1 and is involved in regulation of cap-dependent translation. Inhibits cancer cell proliferation and may act as a tumor suppressor. Dephosphorylation of PRKCA and PRKCB leads to their destabilization and degradation. Dephosphorylates RAF1 inhibiting its kinase activity.</text>
</comment>
<keyword evidence="8" id="KW-0433">Leucine-rich repeat</keyword>
<dbReference type="InterPro" id="IPR001611">
    <property type="entry name" value="Leu-rich_rpt"/>
</dbReference>
<evidence type="ECO:0000256" key="3">
    <source>
        <dbReference type="ARBA" id="ARBA00004170"/>
    </source>
</evidence>
<evidence type="ECO:0000256" key="7">
    <source>
        <dbReference type="ARBA" id="ARBA00022553"/>
    </source>
</evidence>
<dbReference type="GO" id="GO:0016020">
    <property type="term" value="C:membrane"/>
    <property type="evidence" value="ECO:0007669"/>
    <property type="project" value="UniProtKB-SubCell"/>
</dbReference>
<evidence type="ECO:0000256" key="17">
    <source>
        <dbReference type="ARBA" id="ARBA00058248"/>
    </source>
</evidence>
<evidence type="ECO:0000256" key="20">
    <source>
        <dbReference type="SAM" id="MobiDB-lite"/>
    </source>
</evidence>
<dbReference type="InterPro" id="IPR003591">
    <property type="entry name" value="Leu-rich_rpt_typical-subtyp"/>
</dbReference>
<feature type="region of interest" description="Disordered" evidence="20">
    <location>
        <begin position="54"/>
        <end position="81"/>
    </location>
</feature>
<feature type="compositionally biased region" description="Low complexity" evidence="20">
    <location>
        <begin position="57"/>
        <end position="81"/>
    </location>
</feature>
<dbReference type="PANTHER" id="PTHR48051:SF43">
    <property type="entry name" value="PH DOMAIN AND LEUCINE RICH REPEAT PROTEIN PHOSPHATASE 1"/>
    <property type="match status" value="1"/>
</dbReference>
<keyword evidence="6" id="KW-0963">Cytoplasm</keyword>
<dbReference type="GO" id="GO:0004722">
    <property type="term" value="F:protein serine/threonine phosphatase activity"/>
    <property type="evidence" value="ECO:0007669"/>
    <property type="project" value="UniProtKB-EC"/>
</dbReference>
<dbReference type="GO" id="GO:0005737">
    <property type="term" value="C:cytoplasm"/>
    <property type="evidence" value="ECO:0007669"/>
    <property type="project" value="UniProtKB-SubCell"/>
</dbReference>
<dbReference type="SMART" id="SM00332">
    <property type="entry name" value="PP2Cc"/>
    <property type="match status" value="1"/>
</dbReference>
<dbReference type="GO" id="GO:0005634">
    <property type="term" value="C:nucleus"/>
    <property type="evidence" value="ECO:0007669"/>
    <property type="project" value="UniProtKB-SubCell"/>
</dbReference>
<dbReference type="Ensembl" id="ENSOKIT00005069293.1">
    <property type="protein sequence ID" value="ENSOKIP00005065181.1"/>
    <property type="gene ID" value="ENSOKIG00005027458.1"/>
</dbReference>
<dbReference type="Pfam" id="PF23010">
    <property type="entry name" value="RA_3"/>
    <property type="match status" value="1"/>
</dbReference>
<evidence type="ECO:0000256" key="4">
    <source>
        <dbReference type="ARBA" id="ARBA00004496"/>
    </source>
</evidence>
<dbReference type="Gene3D" id="3.80.10.10">
    <property type="entry name" value="Ribonuclease Inhibitor"/>
    <property type="match status" value="3"/>
</dbReference>
<keyword evidence="11" id="KW-0378">Hydrolase</keyword>
<feature type="region of interest" description="Disordered" evidence="20">
    <location>
        <begin position="1438"/>
        <end position="1543"/>
    </location>
</feature>
<evidence type="ECO:0000256" key="11">
    <source>
        <dbReference type="ARBA" id="ARBA00022801"/>
    </source>
</evidence>
<dbReference type="InterPro" id="IPR032675">
    <property type="entry name" value="LRR_dom_sf"/>
</dbReference>
<dbReference type="Pfam" id="PF00481">
    <property type="entry name" value="PP2C"/>
    <property type="match status" value="1"/>
</dbReference>
<keyword evidence="13" id="KW-0472">Membrane</keyword>
<evidence type="ECO:0000256" key="18">
    <source>
        <dbReference type="ARBA" id="ARBA00072392"/>
    </source>
</evidence>
<dbReference type="EC" id="3.1.3.16" evidence="5"/>
<dbReference type="PROSITE" id="PS51746">
    <property type="entry name" value="PPM_2"/>
    <property type="match status" value="1"/>
</dbReference>
<evidence type="ECO:0000256" key="19">
    <source>
        <dbReference type="ARBA" id="ARBA00078933"/>
    </source>
</evidence>
<keyword evidence="23" id="KW-1185">Reference proteome</keyword>